<keyword evidence="2" id="KW-0732">Signal</keyword>
<reference evidence="3" key="1">
    <citation type="submission" date="2021-04" db="EMBL/GenBank/DDBJ databases">
        <title>Isolation of p-tert-butylphenol degrading bacteria Sphingobium phenoxybenzoativorans Tas13 from active sludge.</title>
        <authorList>
            <person name="Li Y."/>
        </authorList>
    </citation>
    <scope>NUCLEOTIDE SEQUENCE</scope>
    <source>
        <strain evidence="3">Tas13</strain>
    </source>
</reference>
<dbReference type="Proteomes" id="UP000681425">
    <property type="component" value="Chromosome"/>
</dbReference>
<dbReference type="RefSeq" id="WP_212610987.1">
    <property type="nucleotide sequence ID" value="NZ_CP073910.1"/>
</dbReference>
<sequence>MTKRMIWVLPMAVLAQGCVARTAANIVTFPVRAGSQAVDWSTTSQEEADRNRGREMRKQEKRDAKERRRACRDAGYRDCD</sequence>
<evidence type="ECO:0000313" key="4">
    <source>
        <dbReference type="Proteomes" id="UP000681425"/>
    </source>
</evidence>
<feature type="chain" id="PRO_5036755830" description="Lipoprotein" evidence="2">
    <location>
        <begin position="21"/>
        <end position="80"/>
    </location>
</feature>
<feature type="signal peptide" evidence="2">
    <location>
        <begin position="1"/>
        <end position="20"/>
    </location>
</feature>
<evidence type="ECO:0008006" key="5">
    <source>
        <dbReference type="Google" id="ProtNLM"/>
    </source>
</evidence>
<evidence type="ECO:0000256" key="2">
    <source>
        <dbReference type="SAM" id="SignalP"/>
    </source>
</evidence>
<feature type="compositionally biased region" description="Basic and acidic residues" evidence="1">
    <location>
        <begin position="47"/>
        <end position="80"/>
    </location>
</feature>
<keyword evidence="4" id="KW-1185">Reference proteome</keyword>
<dbReference type="EMBL" id="CP073910">
    <property type="protein sequence ID" value="QUT08053.1"/>
    <property type="molecule type" value="Genomic_DNA"/>
</dbReference>
<gene>
    <name evidence="3" type="ORF">KFK14_02195</name>
</gene>
<dbReference type="KEGG" id="spph:KFK14_02195"/>
<protein>
    <recommendedName>
        <fullName evidence="5">Lipoprotein</fullName>
    </recommendedName>
</protein>
<proteinExistence type="predicted"/>
<evidence type="ECO:0000313" key="3">
    <source>
        <dbReference type="EMBL" id="QUT08053.1"/>
    </source>
</evidence>
<dbReference type="PROSITE" id="PS51257">
    <property type="entry name" value="PROKAR_LIPOPROTEIN"/>
    <property type="match status" value="1"/>
</dbReference>
<feature type="region of interest" description="Disordered" evidence="1">
    <location>
        <begin position="36"/>
        <end position="80"/>
    </location>
</feature>
<accession>A0A975Q416</accession>
<dbReference type="AlphaFoldDB" id="A0A975Q416"/>
<name>A0A975Q416_9SPHN</name>
<evidence type="ECO:0000256" key="1">
    <source>
        <dbReference type="SAM" id="MobiDB-lite"/>
    </source>
</evidence>
<organism evidence="3 4">
    <name type="scientific">Sphingobium phenoxybenzoativorans</name>
    <dbReference type="NCBI Taxonomy" id="1592790"/>
    <lineage>
        <taxon>Bacteria</taxon>
        <taxon>Pseudomonadati</taxon>
        <taxon>Pseudomonadota</taxon>
        <taxon>Alphaproteobacteria</taxon>
        <taxon>Sphingomonadales</taxon>
        <taxon>Sphingomonadaceae</taxon>
        <taxon>Sphingobium</taxon>
    </lineage>
</organism>